<evidence type="ECO:0000256" key="1">
    <source>
        <dbReference type="ARBA" id="ARBA00004241"/>
    </source>
</evidence>
<dbReference type="SUPFAM" id="SSF54523">
    <property type="entry name" value="Pili subunits"/>
    <property type="match status" value="1"/>
</dbReference>
<organism evidence="4 5">
    <name type="scientific">Enterococcus camelliae</name>
    <dbReference type="NCBI Taxonomy" id="453959"/>
    <lineage>
        <taxon>Bacteria</taxon>
        <taxon>Bacillati</taxon>
        <taxon>Bacillota</taxon>
        <taxon>Bacilli</taxon>
        <taxon>Lactobacillales</taxon>
        <taxon>Enterococcaceae</taxon>
        <taxon>Enterococcus</taxon>
    </lineage>
</organism>
<evidence type="ECO:0000313" key="4">
    <source>
        <dbReference type="EMBL" id="MFD2729570.1"/>
    </source>
</evidence>
<protein>
    <submittedName>
        <fullName evidence="4">Prepilin-type N-terminal cleavage/methylation domain-containing protein</fullName>
    </submittedName>
</protein>
<reference evidence="5" key="1">
    <citation type="journal article" date="2019" name="Int. J. Syst. Evol. Microbiol.">
        <title>The Global Catalogue of Microorganisms (GCM) 10K type strain sequencing project: providing services to taxonomists for standard genome sequencing and annotation.</title>
        <authorList>
            <consortium name="The Broad Institute Genomics Platform"/>
            <consortium name="The Broad Institute Genome Sequencing Center for Infectious Disease"/>
            <person name="Wu L."/>
            <person name="Ma J."/>
        </authorList>
    </citation>
    <scope>NUCLEOTIDE SEQUENCE [LARGE SCALE GENOMIC DNA]</scope>
    <source>
        <strain evidence="5">TISTR 932</strain>
    </source>
</reference>
<dbReference type="InterPro" id="IPR045584">
    <property type="entry name" value="Pilin-like"/>
</dbReference>
<dbReference type="PROSITE" id="PS00409">
    <property type="entry name" value="PROKAR_NTER_METHYL"/>
    <property type="match status" value="1"/>
</dbReference>
<evidence type="ECO:0000313" key="5">
    <source>
        <dbReference type="Proteomes" id="UP001597427"/>
    </source>
</evidence>
<keyword evidence="3" id="KW-1133">Transmembrane helix</keyword>
<keyword evidence="5" id="KW-1185">Reference proteome</keyword>
<keyword evidence="2" id="KW-0178">Competence</keyword>
<comment type="subcellular location">
    <subcellularLocation>
        <location evidence="1">Cell surface</location>
    </subcellularLocation>
</comment>
<evidence type="ECO:0000256" key="2">
    <source>
        <dbReference type="ARBA" id="ARBA00023287"/>
    </source>
</evidence>
<gene>
    <name evidence="4" type="ORF">ACFSR0_09070</name>
</gene>
<dbReference type="Pfam" id="PF07963">
    <property type="entry name" value="N_methyl"/>
    <property type="match status" value="1"/>
</dbReference>
<dbReference type="Proteomes" id="UP001597427">
    <property type="component" value="Unassembled WGS sequence"/>
</dbReference>
<dbReference type="EMBL" id="JBHUMO010000056">
    <property type="protein sequence ID" value="MFD2729570.1"/>
    <property type="molecule type" value="Genomic_DNA"/>
</dbReference>
<dbReference type="InterPro" id="IPR012902">
    <property type="entry name" value="N_methyl_site"/>
</dbReference>
<keyword evidence="3" id="KW-0812">Transmembrane</keyword>
<comment type="caution">
    <text evidence="4">The sequence shown here is derived from an EMBL/GenBank/DDBJ whole genome shotgun (WGS) entry which is preliminary data.</text>
</comment>
<feature type="transmembrane region" description="Helical" evidence="3">
    <location>
        <begin position="12"/>
        <end position="35"/>
    </location>
</feature>
<dbReference type="RefSeq" id="WP_379982059.1">
    <property type="nucleotide sequence ID" value="NZ_JBHUMO010000056.1"/>
</dbReference>
<name>A0ABW5TLJ4_9ENTE</name>
<sequence length="67" mass="7772">MKKKTKKYEGFTLVEVMIVLFIIAALAIILLPNIMNQSKKAQDTKQKIEQKMTDTNKELETWTSINE</sequence>
<proteinExistence type="predicted"/>
<dbReference type="Gene3D" id="3.30.700.10">
    <property type="entry name" value="Glycoprotein, Type 4 Pilin"/>
    <property type="match status" value="1"/>
</dbReference>
<dbReference type="NCBIfam" id="TIGR02532">
    <property type="entry name" value="IV_pilin_GFxxxE"/>
    <property type="match status" value="1"/>
</dbReference>
<keyword evidence="3" id="KW-0472">Membrane</keyword>
<evidence type="ECO:0000256" key="3">
    <source>
        <dbReference type="SAM" id="Phobius"/>
    </source>
</evidence>
<accession>A0ABW5TLJ4</accession>